<evidence type="ECO:0000313" key="2">
    <source>
        <dbReference type="EMBL" id="PWI68537.1"/>
    </source>
</evidence>
<dbReference type="AlphaFoldDB" id="A0A2U3E209"/>
<keyword evidence="4" id="KW-1185">Reference proteome</keyword>
<evidence type="ECO:0000313" key="3">
    <source>
        <dbReference type="Proteomes" id="UP000245956"/>
    </source>
</evidence>
<dbReference type="EMBL" id="LCWV01000014">
    <property type="protein sequence ID" value="PWI68537.1"/>
    <property type="molecule type" value="Genomic_DNA"/>
</dbReference>
<organism evidence="2 3">
    <name type="scientific">Purpureocillium lilacinum</name>
    <name type="common">Paecilomyces lilacinus</name>
    <dbReference type="NCBI Taxonomy" id="33203"/>
    <lineage>
        <taxon>Eukaryota</taxon>
        <taxon>Fungi</taxon>
        <taxon>Dikarya</taxon>
        <taxon>Ascomycota</taxon>
        <taxon>Pezizomycotina</taxon>
        <taxon>Sordariomycetes</taxon>
        <taxon>Hypocreomycetidae</taxon>
        <taxon>Hypocreales</taxon>
        <taxon>Ophiocordycipitaceae</taxon>
        <taxon>Purpureocillium</taxon>
    </lineage>
</organism>
<dbReference type="Proteomes" id="UP001287286">
    <property type="component" value="Unassembled WGS sequence"/>
</dbReference>
<reference evidence="1 4" key="4">
    <citation type="journal article" date="2024" name="Microbiol. Resour. Announc.">
        <title>Genome annotations for the ascomycete fungi Trichoderma harzianum, Trichoderma aggressivum, and Purpureocillium lilacinum.</title>
        <authorList>
            <person name="Beijen E.P.W."/>
            <person name="Ohm R.A."/>
        </authorList>
    </citation>
    <scope>NUCLEOTIDE SEQUENCE [LARGE SCALE GENOMIC DNA]</scope>
    <source>
        <strain evidence="1 4">CBS 150709</strain>
    </source>
</reference>
<reference evidence="2 3" key="2">
    <citation type="journal article" date="2016" name="Front. Microbiol.">
        <title>Genome and transcriptome sequences reveal the specific parasitism of the nematophagous Purpureocillium lilacinum 36-1.</title>
        <authorList>
            <person name="Xie J."/>
            <person name="Li S."/>
            <person name="Mo C."/>
            <person name="Xiao X."/>
            <person name="Peng D."/>
            <person name="Wang G."/>
            <person name="Xiao Y."/>
        </authorList>
    </citation>
    <scope>NUCLEOTIDE SEQUENCE [LARGE SCALE GENOMIC DNA]</scope>
    <source>
        <strain evidence="2 3">36-1</strain>
    </source>
</reference>
<dbReference type="Proteomes" id="UP000245956">
    <property type="component" value="Unassembled WGS sequence"/>
</dbReference>
<reference evidence="1" key="3">
    <citation type="submission" date="2023-11" db="EMBL/GenBank/DDBJ databases">
        <authorList>
            <person name="Beijen E."/>
            <person name="Ohm R.A."/>
        </authorList>
    </citation>
    <scope>NUCLEOTIDE SEQUENCE</scope>
    <source>
        <strain evidence="1">CBS 150709</strain>
    </source>
</reference>
<name>A0A2U3E209_PURLI</name>
<protein>
    <submittedName>
        <fullName evidence="2">Uncharacterized protein</fullName>
    </submittedName>
</protein>
<proteinExistence type="predicted"/>
<reference evidence="2" key="1">
    <citation type="submission" date="2015-05" db="EMBL/GenBank/DDBJ databases">
        <authorList>
            <person name="Wang D.B."/>
            <person name="Wang M."/>
        </authorList>
    </citation>
    <scope>NUCLEOTIDE SEQUENCE</scope>
    <source>
        <strain evidence="2">36-1</strain>
    </source>
</reference>
<comment type="caution">
    <text evidence="2">The sequence shown here is derived from an EMBL/GenBank/DDBJ whole genome shotgun (WGS) entry which is preliminary data.</text>
</comment>
<gene>
    <name evidence="2" type="ORF">PCL_01626</name>
    <name evidence="1" type="ORF">Purlil1_75</name>
</gene>
<evidence type="ECO:0000313" key="1">
    <source>
        <dbReference type="EMBL" id="KAK4095279.1"/>
    </source>
</evidence>
<accession>A0A2U3E209</accession>
<dbReference type="EMBL" id="JAWRVI010000001">
    <property type="protein sequence ID" value="KAK4095279.1"/>
    <property type="molecule type" value="Genomic_DNA"/>
</dbReference>
<evidence type="ECO:0000313" key="4">
    <source>
        <dbReference type="Proteomes" id="UP001287286"/>
    </source>
</evidence>
<sequence>MPEQPNTGALHHDRSIEIAQMPGKPGQAAVCLSCCQAATPSRKYPEGDCSGPPGATSLVHLLSLAALRVPVKNHGFWAFISRCDAPWEQGEGLVGACMDHVLLLAGSILSPTRCKARLRCVTSHDGRLALALALALAHVKPLRPFHVTD</sequence>